<feature type="binding site" evidence="4">
    <location>
        <position position="216"/>
    </location>
    <ligand>
        <name>a divalent metal cation</name>
        <dbReference type="ChEBI" id="CHEBI:60240"/>
        <label>1</label>
    </ligand>
</feature>
<evidence type="ECO:0000256" key="4">
    <source>
        <dbReference type="PIRSR" id="PIRSR602678-1"/>
    </source>
</evidence>
<comment type="similarity">
    <text evidence="1">Belongs to the GTP cyclohydrolase I type 2/NIF3 family.</text>
</comment>
<feature type="binding site" evidence="4">
    <location>
        <position position="65"/>
    </location>
    <ligand>
        <name>a divalent metal cation</name>
        <dbReference type="ChEBI" id="CHEBI:60240"/>
        <label>1</label>
    </ligand>
</feature>
<evidence type="ECO:0000256" key="1">
    <source>
        <dbReference type="ARBA" id="ARBA00006964"/>
    </source>
</evidence>
<protein>
    <recommendedName>
        <fullName evidence="2">GTP cyclohydrolase 1 type 2 homolog</fullName>
    </recommendedName>
</protein>
<sequence>MNLDRFEDTIKSLFPEELLSEFHDDYGFTSCVKNEINRVGYCTNLSLEAIELAAAQNIDLLLTHHDAWDFLYGLRDVCMEKLKEYNMSHFYIHGPLDYVEFGTCTSLMNELEVNNIIQLSIYDEGDIPGIGELAEPQSFEVLTEKTTQTLNENLRAWKHHDRPVKRIGMVTGAGHSSNTIKKAVDAGCDTYITGEATLYSIQYAQFAGINLIAGSHTFTEIFGVESLAKKIKEQHEEISIVRIEESHFEAR</sequence>
<organism evidence="5 6">
    <name type="scientific">Fictibacillus marinisediminis</name>
    <dbReference type="NCBI Taxonomy" id="2878389"/>
    <lineage>
        <taxon>Bacteria</taxon>
        <taxon>Bacillati</taxon>
        <taxon>Bacillota</taxon>
        <taxon>Bacilli</taxon>
        <taxon>Bacillales</taxon>
        <taxon>Fictibacillaceae</taxon>
        <taxon>Fictibacillus</taxon>
    </lineage>
</organism>
<evidence type="ECO:0000313" key="5">
    <source>
        <dbReference type="EMBL" id="MCK6258665.1"/>
    </source>
</evidence>
<dbReference type="GO" id="GO:0005737">
    <property type="term" value="C:cytoplasm"/>
    <property type="evidence" value="ECO:0007669"/>
    <property type="project" value="TreeGrafter"/>
</dbReference>
<evidence type="ECO:0000313" key="6">
    <source>
        <dbReference type="Proteomes" id="UP001139011"/>
    </source>
</evidence>
<dbReference type="Proteomes" id="UP001139011">
    <property type="component" value="Unassembled WGS sequence"/>
</dbReference>
<dbReference type="Gene3D" id="3.40.1390.30">
    <property type="entry name" value="NIF3 (NGG1p interacting factor 3)-like"/>
    <property type="match status" value="2"/>
</dbReference>
<reference evidence="5" key="1">
    <citation type="submission" date="2021-09" db="EMBL/GenBank/DDBJ databases">
        <title>Genome analysis of Fictibacillus sp. KIGAM418 isolated from marine sediment.</title>
        <authorList>
            <person name="Seo M.-J."/>
            <person name="Cho E.-S."/>
            <person name="Hwang C.Y."/>
        </authorList>
    </citation>
    <scope>NUCLEOTIDE SEQUENCE</scope>
    <source>
        <strain evidence="5">KIGAM418</strain>
    </source>
</reference>
<dbReference type="PANTHER" id="PTHR13799">
    <property type="entry name" value="NGG1 INTERACTING FACTOR 3"/>
    <property type="match status" value="1"/>
</dbReference>
<evidence type="ECO:0000256" key="2">
    <source>
        <dbReference type="ARBA" id="ARBA00022112"/>
    </source>
</evidence>
<gene>
    <name evidence="5" type="ORF">LCY76_19025</name>
</gene>
<dbReference type="Pfam" id="PF01784">
    <property type="entry name" value="DUF34_NIF3"/>
    <property type="match status" value="1"/>
</dbReference>
<accession>A0A9X1XF13</accession>
<feature type="binding site" evidence="4">
    <location>
        <position position="97"/>
    </location>
    <ligand>
        <name>a divalent metal cation</name>
        <dbReference type="ChEBI" id="CHEBI:60240"/>
        <label>1</label>
    </ligand>
</feature>
<keyword evidence="3 4" id="KW-0479">Metal-binding</keyword>
<dbReference type="EMBL" id="JAIWJX010000002">
    <property type="protein sequence ID" value="MCK6258665.1"/>
    <property type="molecule type" value="Genomic_DNA"/>
</dbReference>
<dbReference type="PANTHER" id="PTHR13799:SF14">
    <property type="entry name" value="GTP CYCLOHYDROLASE 1 TYPE 2 HOMOLOG"/>
    <property type="match status" value="1"/>
</dbReference>
<dbReference type="SUPFAM" id="SSF102705">
    <property type="entry name" value="NIF3 (NGG1p interacting factor 3)-like"/>
    <property type="match status" value="1"/>
</dbReference>
<feature type="binding site" evidence="4">
    <location>
        <position position="220"/>
    </location>
    <ligand>
        <name>a divalent metal cation</name>
        <dbReference type="ChEBI" id="CHEBI:60240"/>
        <label>1</label>
    </ligand>
</feature>
<evidence type="ECO:0000256" key="3">
    <source>
        <dbReference type="ARBA" id="ARBA00022723"/>
    </source>
</evidence>
<dbReference type="GO" id="GO:0046872">
    <property type="term" value="F:metal ion binding"/>
    <property type="evidence" value="ECO:0007669"/>
    <property type="project" value="UniProtKB-KW"/>
</dbReference>
<dbReference type="RefSeq" id="WP_248253916.1">
    <property type="nucleotide sequence ID" value="NZ_JAIWJX010000002.1"/>
</dbReference>
<comment type="caution">
    <text evidence="5">The sequence shown here is derived from an EMBL/GenBank/DDBJ whole genome shotgun (WGS) entry which is preliminary data.</text>
</comment>
<keyword evidence="6" id="KW-1185">Reference proteome</keyword>
<dbReference type="AlphaFoldDB" id="A0A9X1XF13"/>
<proteinExistence type="inferred from homology"/>
<name>A0A9X1XF13_9BACL</name>
<dbReference type="InterPro" id="IPR036069">
    <property type="entry name" value="DUF34/NIF3_sf"/>
</dbReference>
<dbReference type="InterPro" id="IPR002678">
    <property type="entry name" value="DUF34/NIF3"/>
</dbReference>
<feature type="binding site" evidence="4">
    <location>
        <position position="64"/>
    </location>
    <ligand>
        <name>a divalent metal cation</name>
        <dbReference type="ChEBI" id="CHEBI:60240"/>
        <label>2</label>
    </ligand>
</feature>